<evidence type="ECO:0000313" key="3">
    <source>
        <dbReference type="Proteomes" id="UP000291659"/>
    </source>
</evidence>
<dbReference type="InterPro" id="IPR006311">
    <property type="entry name" value="TAT_signal"/>
</dbReference>
<geneLocation type="plasmid" evidence="2">
    <name>pSM141A_Rh08</name>
</geneLocation>
<comment type="caution">
    <text evidence="2">The sequence shown here is derived from an EMBL/GenBank/DDBJ whole genome shotgun (WGS) entry which is preliminary data.</text>
</comment>
<dbReference type="InterPro" id="IPR019546">
    <property type="entry name" value="TAT_signal_bac_arc"/>
</dbReference>
<dbReference type="Gene3D" id="3.40.190.10">
    <property type="entry name" value="Periplasmic binding protein-like II"/>
    <property type="match status" value="2"/>
</dbReference>
<dbReference type="InterPro" id="IPR015168">
    <property type="entry name" value="SsuA/THI5"/>
</dbReference>
<protein>
    <submittedName>
        <fullName evidence="2">ABC transporter substrate-binding protein</fullName>
    </submittedName>
</protein>
<keyword evidence="2" id="KW-0614">Plasmid</keyword>
<reference evidence="2 3" key="1">
    <citation type="submission" date="2019-02" db="EMBL/GenBank/DDBJ databases">
        <title>The genomic architecture of introgression among sibling species of bacteria.</title>
        <authorList>
            <person name="Cavassim M.I.A."/>
            <person name="Moeskjaer S."/>
            <person name="Moslemi C."/>
            <person name="Fields B."/>
            <person name="Bachmann A."/>
            <person name="Vilhjalmsson B."/>
            <person name="Schierup M.H."/>
            <person name="Young J.P.W."/>
            <person name="Andersen S.U."/>
        </authorList>
    </citation>
    <scope>NUCLEOTIDE SEQUENCE [LARGE SCALE GENOMIC DNA]</scope>
    <source>
        <strain evidence="2 3">SM141A</strain>
        <plasmid evidence="2">pSM141A_Rh08</plasmid>
    </source>
</reference>
<evidence type="ECO:0000259" key="1">
    <source>
        <dbReference type="Pfam" id="PF09084"/>
    </source>
</evidence>
<dbReference type="SUPFAM" id="SSF53850">
    <property type="entry name" value="Periplasmic binding protein-like II"/>
    <property type="match status" value="1"/>
</dbReference>
<dbReference type="PANTHER" id="PTHR30024">
    <property type="entry name" value="ALIPHATIC SULFONATES-BINDING PROTEIN-RELATED"/>
    <property type="match status" value="1"/>
</dbReference>
<dbReference type="Pfam" id="PF09084">
    <property type="entry name" value="NMT1"/>
    <property type="match status" value="1"/>
</dbReference>
<dbReference type="EMBL" id="SIOX01000007">
    <property type="protein sequence ID" value="TAX68291.1"/>
    <property type="molecule type" value="Genomic_DNA"/>
</dbReference>
<dbReference type="RefSeq" id="WP_130680848.1">
    <property type="nucleotide sequence ID" value="NZ_SIOX01000007.1"/>
</dbReference>
<gene>
    <name evidence="2" type="ORF">ELH98_29195</name>
</gene>
<feature type="domain" description="SsuA/THI5-like" evidence="1">
    <location>
        <begin position="68"/>
        <end position="258"/>
    </location>
</feature>
<proteinExistence type="predicted"/>
<evidence type="ECO:0000313" key="2">
    <source>
        <dbReference type="EMBL" id="TAX68291.1"/>
    </source>
</evidence>
<keyword evidence="3" id="KW-1185">Reference proteome</keyword>
<dbReference type="NCBIfam" id="TIGR01409">
    <property type="entry name" value="TAT_signal_seq"/>
    <property type="match status" value="1"/>
</dbReference>
<name>A0ABY1X1C0_9HYPH</name>
<sequence>MQIIQTRRRFLASAAMAGAAGIVGLPELLQAEPLETTSVRLPRYVGGSYCWAGAYIAGELMRAEGFTDVRYVEGDRSVDQSEWMARGETDFSVNFPPNQIASIDAGVPIKVLTGLHSGCLELIAKESIRSVTDLRGKRVGVDGFNNSRHVWLTLMAAYVGLDPVNDIQWVLTEDNKPTELFIEGKIDAFLGTPPQPQQLRASKIGHTILNNAVDRPWSEYFCCMISARADYVNKYPVATKRVLRSIVKAADLCVSDPAMVARQMVDREFVPSYDFALQTLKDIRYDRWREYDAEDSLRFYALRMQELGMIKSTPQEIIAGGTDWRFLGELKRELKT</sequence>
<dbReference type="Proteomes" id="UP000291659">
    <property type="component" value="Unassembled WGS sequence"/>
</dbReference>
<organism evidence="2 3">
    <name type="scientific">Rhizobium ruizarguesonis</name>
    <dbReference type="NCBI Taxonomy" id="2081791"/>
    <lineage>
        <taxon>Bacteria</taxon>
        <taxon>Pseudomonadati</taxon>
        <taxon>Pseudomonadota</taxon>
        <taxon>Alphaproteobacteria</taxon>
        <taxon>Hyphomicrobiales</taxon>
        <taxon>Rhizobiaceae</taxon>
        <taxon>Rhizobium/Agrobacterium group</taxon>
        <taxon>Rhizobium</taxon>
    </lineage>
</organism>
<dbReference type="PROSITE" id="PS51318">
    <property type="entry name" value="TAT"/>
    <property type="match status" value="1"/>
</dbReference>
<accession>A0ABY1X1C0</accession>